<evidence type="ECO:0000313" key="2">
    <source>
        <dbReference type="Proteomes" id="UP000177838"/>
    </source>
</evidence>
<comment type="caution">
    <text evidence="1">The sequence shown here is derived from an EMBL/GenBank/DDBJ whole genome shotgun (WGS) entry which is preliminary data.</text>
</comment>
<name>A0A1G2QG38_9BACT</name>
<gene>
    <name evidence="1" type="ORF">A2589_01850</name>
</gene>
<dbReference type="Proteomes" id="UP000177838">
    <property type="component" value="Unassembled WGS sequence"/>
</dbReference>
<reference evidence="1 2" key="1">
    <citation type="journal article" date="2016" name="Nat. Commun.">
        <title>Thousands of microbial genomes shed light on interconnected biogeochemical processes in an aquifer system.</title>
        <authorList>
            <person name="Anantharaman K."/>
            <person name="Brown C.T."/>
            <person name="Hug L.A."/>
            <person name="Sharon I."/>
            <person name="Castelle C.J."/>
            <person name="Probst A.J."/>
            <person name="Thomas B.C."/>
            <person name="Singh A."/>
            <person name="Wilkins M.J."/>
            <person name="Karaoz U."/>
            <person name="Brodie E.L."/>
            <person name="Williams K.H."/>
            <person name="Hubbard S.S."/>
            <person name="Banfield J.F."/>
        </authorList>
    </citation>
    <scope>NUCLEOTIDE SEQUENCE [LARGE SCALE GENOMIC DNA]</scope>
</reference>
<dbReference type="EMBL" id="MHTK01000006">
    <property type="protein sequence ID" value="OHA59584.1"/>
    <property type="molecule type" value="Genomic_DNA"/>
</dbReference>
<evidence type="ECO:0000313" key="1">
    <source>
        <dbReference type="EMBL" id="OHA59584.1"/>
    </source>
</evidence>
<accession>A0A1G2QG38</accession>
<protein>
    <submittedName>
        <fullName evidence="1">Uncharacterized protein</fullName>
    </submittedName>
</protein>
<sequence length="135" mass="15676">MGTNKVNWWKVASFLQQKGDEIEKKVKDWQKENPDWTVKCTHAPGIKGCVKERENAHIFLSFRIKSAARPDRDLADGKVDISLPEMTFISTFVSTLTEELENLRAEKVQTGFRVLHYEIRPAEYSPFRKKQQPPN</sequence>
<dbReference type="AlphaFoldDB" id="A0A1G2QG38"/>
<proteinExistence type="predicted"/>
<organism evidence="1 2">
    <name type="scientific">Candidatus Vogelbacteria bacterium RIFOXYD1_FULL_46_19</name>
    <dbReference type="NCBI Taxonomy" id="1802439"/>
    <lineage>
        <taxon>Bacteria</taxon>
        <taxon>Candidatus Vogeliibacteriota</taxon>
    </lineage>
</organism>